<protein>
    <recommendedName>
        <fullName evidence="8">Carbamoyltransferase HypF</fullName>
        <ecNumber evidence="8">6.2.-.-</ecNumber>
    </recommendedName>
</protein>
<evidence type="ECO:0000256" key="6">
    <source>
        <dbReference type="ARBA" id="ARBA00022833"/>
    </source>
</evidence>
<evidence type="ECO:0000256" key="8">
    <source>
        <dbReference type="PIRNR" id="PIRNR006256"/>
    </source>
</evidence>
<dbReference type="AlphaFoldDB" id="A0A917ZM25"/>
<dbReference type="Gene3D" id="3.90.870.50">
    <property type="match status" value="1"/>
</dbReference>
<evidence type="ECO:0000313" key="12">
    <source>
        <dbReference type="EMBL" id="GGO86925.1"/>
    </source>
</evidence>
<evidence type="ECO:0000259" key="11">
    <source>
        <dbReference type="PROSITE" id="PS51163"/>
    </source>
</evidence>
<evidence type="ECO:0000256" key="5">
    <source>
        <dbReference type="ARBA" id="ARBA00022771"/>
    </source>
</evidence>
<dbReference type="GO" id="GO:0016874">
    <property type="term" value="F:ligase activity"/>
    <property type="evidence" value="ECO:0007669"/>
    <property type="project" value="UniProtKB-UniRule"/>
</dbReference>
<comment type="similarity">
    <text evidence="2 8">Belongs to the carbamoyltransferase HypF family.</text>
</comment>
<evidence type="ECO:0000259" key="10">
    <source>
        <dbReference type="PROSITE" id="PS51160"/>
    </source>
</evidence>
<dbReference type="GO" id="GO:0016743">
    <property type="term" value="F:carboxyl- or carbamoyltransferase activity"/>
    <property type="evidence" value="ECO:0007669"/>
    <property type="project" value="UniProtKB-UniRule"/>
</dbReference>
<dbReference type="PIRSF" id="PIRSF006256">
    <property type="entry name" value="CMPcnvr_hdrg_mat"/>
    <property type="match status" value="1"/>
</dbReference>
<evidence type="ECO:0000256" key="3">
    <source>
        <dbReference type="ARBA" id="ARBA00022598"/>
    </source>
</evidence>
<keyword evidence="5" id="KW-0863">Zinc-finger</keyword>
<name>A0A917ZM25_9GAMM</name>
<dbReference type="Pfam" id="PF01300">
    <property type="entry name" value="Sua5_yciO_yrdC"/>
    <property type="match status" value="1"/>
</dbReference>
<organism evidence="12 13">
    <name type="scientific">Marinobacterium nitratireducens</name>
    <dbReference type="NCBI Taxonomy" id="518897"/>
    <lineage>
        <taxon>Bacteria</taxon>
        <taxon>Pseudomonadati</taxon>
        <taxon>Pseudomonadota</taxon>
        <taxon>Gammaproteobacteria</taxon>
        <taxon>Oceanospirillales</taxon>
        <taxon>Oceanospirillaceae</taxon>
        <taxon>Marinobacterium</taxon>
    </lineage>
</organism>
<dbReference type="EMBL" id="BMLT01000011">
    <property type="protein sequence ID" value="GGO86925.1"/>
    <property type="molecule type" value="Genomic_DNA"/>
</dbReference>
<dbReference type="SUPFAM" id="SSF54975">
    <property type="entry name" value="Acylphosphatase/BLUF domain-like"/>
    <property type="match status" value="1"/>
</dbReference>
<keyword evidence="13" id="KW-1185">Reference proteome</keyword>
<feature type="active site" evidence="9">
    <location>
        <position position="38"/>
    </location>
</feature>
<dbReference type="PROSITE" id="PS51163">
    <property type="entry name" value="YRDC"/>
    <property type="match status" value="1"/>
</dbReference>
<evidence type="ECO:0000313" key="13">
    <source>
        <dbReference type="Proteomes" id="UP000599578"/>
    </source>
</evidence>
<accession>A0A917ZM25</accession>
<feature type="active site" evidence="9">
    <location>
        <position position="20"/>
    </location>
</feature>
<dbReference type="InterPro" id="IPR006070">
    <property type="entry name" value="Sua5-like_dom"/>
</dbReference>
<dbReference type="Pfam" id="PF07503">
    <property type="entry name" value="zf-HYPF"/>
    <property type="match status" value="2"/>
</dbReference>
<dbReference type="PANTHER" id="PTHR42959:SF1">
    <property type="entry name" value="CARBAMOYLTRANSFERASE HYPF"/>
    <property type="match status" value="1"/>
</dbReference>
<dbReference type="GO" id="GO:0051604">
    <property type="term" value="P:protein maturation"/>
    <property type="evidence" value="ECO:0007669"/>
    <property type="project" value="TreeGrafter"/>
</dbReference>
<dbReference type="RefSeq" id="WP_188862291.1">
    <property type="nucleotide sequence ID" value="NZ_BMLT01000011.1"/>
</dbReference>
<keyword evidence="4" id="KW-0479">Metal-binding</keyword>
<dbReference type="GO" id="GO:0003998">
    <property type="term" value="F:acylphosphatase activity"/>
    <property type="evidence" value="ECO:0007669"/>
    <property type="project" value="UniProtKB-EC"/>
</dbReference>
<keyword evidence="9" id="KW-0378">Hydrolase</keyword>
<evidence type="ECO:0000256" key="1">
    <source>
        <dbReference type="ARBA" id="ARBA00004711"/>
    </source>
</evidence>
<dbReference type="EC" id="6.2.-.-" evidence="8"/>
<keyword evidence="6" id="KW-0862">Zinc</keyword>
<dbReference type="InterPro" id="IPR055128">
    <property type="entry name" value="HypF_C_2"/>
</dbReference>
<dbReference type="NCBIfam" id="TIGR00143">
    <property type="entry name" value="hypF"/>
    <property type="match status" value="1"/>
</dbReference>
<dbReference type="GO" id="GO:0008270">
    <property type="term" value="F:zinc ion binding"/>
    <property type="evidence" value="ECO:0007669"/>
    <property type="project" value="UniProtKB-KW"/>
</dbReference>
<evidence type="ECO:0000256" key="2">
    <source>
        <dbReference type="ARBA" id="ARBA00008097"/>
    </source>
</evidence>
<gene>
    <name evidence="12" type="primary">hypF</name>
    <name evidence="12" type="ORF">GCM10011348_38950</name>
</gene>
<dbReference type="Gene3D" id="3.30.110.120">
    <property type="match status" value="1"/>
</dbReference>
<dbReference type="Pfam" id="PF22521">
    <property type="entry name" value="HypF_C_2"/>
    <property type="match status" value="1"/>
</dbReference>
<evidence type="ECO:0000256" key="9">
    <source>
        <dbReference type="PROSITE-ProRule" id="PRU00520"/>
    </source>
</evidence>
<dbReference type="InterPro" id="IPR051060">
    <property type="entry name" value="Carbamoyltrans_HypF-like"/>
</dbReference>
<dbReference type="Gene3D" id="3.30.420.40">
    <property type="match status" value="1"/>
</dbReference>
<dbReference type="InterPro" id="IPR017945">
    <property type="entry name" value="DHBP_synth_RibB-like_a/b_dom"/>
</dbReference>
<comment type="caution">
    <text evidence="12">The sequence shown here is derived from an EMBL/GenBank/DDBJ whole genome shotgun (WGS) entry which is preliminary data.</text>
</comment>
<dbReference type="Gene3D" id="3.30.420.360">
    <property type="match status" value="1"/>
</dbReference>
<dbReference type="PANTHER" id="PTHR42959">
    <property type="entry name" value="CARBAMOYLTRANSFERASE"/>
    <property type="match status" value="1"/>
</dbReference>
<dbReference type="Proteomes" id="UP000599578">
    <property type="component" value="Unassembled WGS sequence"/>
</dbReference>
<keyword evidence="3" id="KW-0436">Ligase</keyword>
<dbReference type="InterPro" id="IPR011125">
    <property type="entry name" value="Znf_HypF"/>
</dbReference>
<dbReference type="InterPro" id="IPR001792">
    <property type="entry name" value="Acylphosphatase-like_dom"/>
</dbReference>
<comment type="catalytic activity">
    <reaction evidence="7 8">
        <text>C-terminal L-cysteinyl-[HypE protein] + carbamoyl phosphate + ATP + H2O = C-terminal S-carboxamide-L-cysteinyl-[HypE protein] + AMP + phosphate + diphosphate + H(+)</text>
        <dbReference type="Rhea" id="RHEA:55636"/>
        <dbReference type="Rhea" id="RHEA-COMP:14247"/>
        <dbReference type="Rhea" id="RHEA-COMP:14392"/>
        <dbReference type="ChEBI" id="CHEBI:15377"/>
        <dbReference type="ChEBI" id="CHEBI:15378"/>
        <dbReference type="ChEBI" id="CHEBI:30616"/>
        <dbReference type="ChEBI" id="CHEBI:33019"/>
        <dbReference type="ChEBI" id="CHEBI:43474"/>
        <dbReference type="ChEBI" id="CHEBI:58228"/>
        <dbReference type="ChEBI" id="CHEBI:76913"/>
        <dbReference type="ChEBI" id="CHEBI:139126"/>
        <dbReference type="ChEBI" id="CHEBI:456215"/>
    </reaction>
</comment>
<dbReference type="InterPro" id="IPR004421">
    <property type="entry name" value="Carbamoyltransferase_HypF"/>
</dbReference>
<sequence>MQQQIAEIRIKGSVQGVGLRPCVWHLAQEMALHGEVCNDGDGLLIRLYPAAAATGFRERLESRLPAQAEVDSISIRHTRCDAAPNGFRIAPSSTTPGTTRIQPDLAICPECQTEIRDRGNRHYRYAFTSCTRCGPRFSIVEGQPYDRERTTMAPFPLCPICSDDFSNPHRRRFHAQAIACPVCGPQLQLLAADGRLLAQQDAIHSAAQRLKAGALLAIKAVGGFHLACDALDSAAIVRLRDFKGRPEKPLAVMLPDLEALQLRCIAAPAELELLTGPAAPIVLLRSRDGHWPGNLCDGLDRIGVMLPGTPLQQLLLSAVGRPLVMTSGNVEGAPPCLDNDEARTLLGPGVDALLLHERVIARRIDDSVVQLAAGQPQILRRARGYAPAALKLGTGFEAADGVLALGGDLKNAPCLLRQGQAIPGAHLGDLANPRILQQLQQSGIDLASLFACRPRLIACDGHRGYHSRSLAQRLAERQQLPLIEVQHHHAHLAACLAEHRRPLDAPPVLGLILDGSGQAPDDSPHPLWGGEILLADYRHCERLDGLPAVAMPGAEQAAREPWRNLLAHLERWSPDWERLRWPSLDALRRQPLATLRGLIREGFNAPPASSCGRLFDAVAALLDIAPQRLSYEGQAAMRLEALAGRASAQPVPALGPPAGPIALDGVWQRLLGGLGSETPERLAYCFHHWLAELLAQRVRALAHTYHCDTLALGGGCLHNRLLLEALQHQLRDSGLMLLAPRQLPAGDGGLALGQAVVAWARERRP</sequence>
<feature type="domain" description="Acylphosphatase-like" evidence="10">
    <location>
        <begin position="5"/>
        <end position="91"/>
    </location>
</feature>
<dbReference type="Pfam" id="PF17788">
    <property type="entry name" value="HypF_C"/>
    <property type="match status" value="1"/>
</dbReference>
<reference evidence="12 13" key="1">
    <citation type="journal article" date="2014" name="Int. J. Syst. Evol. Microbiol.">
        <title>Complete genome sequence of Corynebacterium casei LMG S-19264T (=DSM 44701T), isolated from a smear-ripened cheese.</title>
        <authorList>
            <consortium name="US DOE Joint Genome Institute (JGI-PGF)"/>
            <person name="Walter F."/>
            <person name="Albersmeier A."/>
            <person name="Kalinowski J."/>
            <person name="Ruckert C."/>
        </authorList>
    </citation>
    <scope>NUCLEOTIDE SEQUENCE [LARGE SCALE GENOMIC DNA]</scope>
    <source>
        <strain evidence="12 13">CGMCC 1.7286</strain>
    </source>
</reference>
<dbReference type="GO" id="GO:0003725">
    <property type="term" value="F:double-stranded RNA binding"/>
    <property type="evidence" value="ECO:0007669"/>
    <property type="project" value="InterPro"/>
</dbReference>
<proteinExistence type="inferred from homology"/>
<evidence type="ECO:0000256" key="7">
    <source>
        <dbReference type="ARBA" id="ARBA00048220"/>
    </source>
</evidence>
<comment type="function">
    <text evidence="8">Involved in the maturation of [NiFe] hydrogenases. Along with HypE, it catalyzes the synthesis of the CN ligands of the active site iron of [NiFe]-hydrogenases. HypF functions as a carbamoyl transferase using carbamoylphosphate as a substrate and transferring the carboxamido moiety in an ATP-dependent reaction to the thiolate of the C-terminal cysteine of HypE yielding a protein-S-carboxamide.</text>
</comment>
<comment type="catalytic activity">
    <reaction evidence="9">
        <text>an acyl phosphate + H2O = a carboxylate + phosphate + H(+)</text>
        <dbReference type="Rhea" id="RHEA:14965"/>
        <dbReference type="ChEBI" id="CHEBI:15377"/>
        <dbReference type="ChEBI" id="CHEBI:15378"/>
        <dbReference type="ChEBI" id="CHEBI:29067"/>
        <dbReference type="ChEBI" id="CHEBI:43474"/>
        <dbReference type="ChEBI" id="CHEBI:59918"/>
        <dbReference type="EC" id="3.6.1.7"/>
    </reaction>
</comment>
<feature type="domain" description="YrdC-like" evidence="11">
    <location>
        <begin position="200"/>
        <end position="384"/>
    </location>
</feature>
<dbReference type="SUPFAM" id="SSF55821">
    <property type="entry name" value="YrdC/RibB"/>
    <property type="match status" value="1"/>
</dbReference>
<dbReference type="InterPro" id="IPR041440">
    <property type="entry name" value="HypF_C"/>
</dbReference>
<evidence type="ECO:0000256" key="4">
    <source>
        <dbReference type="ARBA" id="ARBA00022723"/>
    </source>
</evidence>
<dbReference type="InterPro" id="IPR036046">
    <property type="entry name" value="Acylphosphatase-like_dom_sf"/>
</dbReference>
<comment type="pathway">
    <text evidence="1 8">Protein modification; [NiFe] hydrogenase maturation.</text>
</comment>
<dbReference type="PROSITE" id="PS51160">
    <property type="entry name" value="ACYLPHOSPHATASE_3"/>
    <property type="match status" value="1"/>
</dbReference>
<dbReference type="Pfam" id="PF00708">
    <property type="entry name" value="Acylphosphatase"/>
    <property type="match status" value="1"/>
</dbReference>